<gene>
    <name evidence="6" type="ORF">EYR15_16765</name>
</gene>
<reference evidence="6 7" key="1">
    <citation type="submission" date="2019-02" db="EMBL/GenBank/DDBJ databases">
        <title>Hansschlegelia quercus sp. nov., a novel methylotrophic bacterium from buds of oak (Quercus robur L.).</title>
        <authorList>
            <person name="Agafonova N.V."/>
            <person name="Kaparullina E.N."/>
            <person name="Grouzdev D.S."/>
            <person name="Doronina N.V."/>
        </authorList>
    </citation>
    <scope>NUCLEOTIDE SEQUENCE [LARGE SCALE GENOMIC DNA]</scope>
    <source>
        <strain evidence="6 7">Dub</strain>
    </source>
</reference>
<evidence type="ECO:0000256" key="5">
    <source>
        <dbReference type="ARBA" id="ARBA00023315"/>
    </source>
</evidence>
<keyword evidence="5" id="KW-0012">Acyltransferase</keyword>
<dbReference type="GO" id="GO:0016410">
    <property type="term" value="F:N-acyltransferase activity"/>
    <property type="evidence" value="ECO:0007669"/>
    <property type="project" value="InterPro"/>
</dbReference>
<keyword evidence="3" id="KW-0808">Transferase</keyword>
<dbReference type="RefSeq" id="WP_131004725.1">
    <property type="nucleotide sequence ID" value="NZ_JBHSZR010000002.1"/>
</dbReference>
<evidence type="ECO:0000256" key="1">
    <source>
        <dbReference type="ARBA" id="ARBA00022516"/>
    </source>
</evidence>
<comment type="caution">
    <text evidence="6">The sequence shown here is derived from an EMBL/GenBank/DDBJ whole genome shotgun (WGS) entry which is preliminary data.</text>
</comment>
<dbReference type="AlphaFoldDB" id="A0A4Q9G8T2"/>
<dbReference type="InterPro" id="IPR001451">
    <property type="entry name" value="Hexapep"/>
</dbReference>
<dbReference type="InterPro" id="IPR011004">
    <property type="entry name" value="Trimer_LpxA-like_sf"/>
</dbReference>
<evidence type="ECO:0008006" key="8">
    <source>
        <dbReference type="Google" id="ProtNLM"/>
    </source>
</evidence>
<dbReference type="GO" id="GO:0009245">
    <property type="term" value="P:lipid A biosynthetic process"/>
    <property type="evidence" value="ECO:0007669"/>
    <property type="project" value="UniProtKB-KW"/>
</dbReference>
<dbReference type="Proteomes" id="UP000291613">
    <property type="component" value="Unassembled WGS sequence"/>
</dbReference>
<proteinExistence type="predicted"/>
<dbReference type="OrthoDB" id="9784739at2"/>
<sequence>MAEPLFLNAARGRPQAVFGSGVAPGAVVHPDARLEQDVTVDPGAVIGPRAEIGRGAVICANAVVGPDVRLGRGSAVGAGATLVNALIGDRVVIHQGARVGQSGAEVAPGEGASRAGRVILQDDVVIGANATIDRGSLRDTVIGEGSRIDNLAHIRQDVMIGRRSTISAGAAIEPGTRLPDFSNSLPGAAAGLAPRELGS</sequence>
<accession>A0A4Q9G8T2</accession>
<evidence type="ECO:0000256" key="3">
    <source>
        <dbReference type="ARBA" id="ARBA00022679"/>
    </source>
</evidence>
<dbReference type="Pfam" id="PF00132">
    <property type="entry name" value="Hexapep"/>
    <property type="match status" value="2"/>
</dbReference>
<dbReference type="GO" id="GO:0016020">
    <property type="term" value="C:membrane"/>
    <property type="evidence" value="ECO:0007669"/>
    <property type="project" value="GOC"/>
</dbReference>
<organism evidence="6 7">
    <name type="scientific">Hansschlegelia quercus</name>
    <dbReference type="NCBI Taxonomy" id="2528245"/>
    <lineage>
        <taxon>Bacteria</taxon>
        <taxon>Pseudomonadati</taxon>
        <taxon>Pseudomonadota</taxon>
        <taxon>Alphaproteobacteria</taxon>
        <taxon>Hyphomicrobiales</taxon>
        <taxon>Methylopilaceae</taxon>
        <taxon>Hansschlegelia</taxon>
    </lineage>
</organism>
<evidence type="ECO:0000256" key="4">
    <source>
        <dbReference type="ARBA" id="ARBA00023098"/>
    </source>
</evidence>
<dbReference type="Gene3D" id="2.160.10.10">
    <property type="entry name" value="Hexapeptide repeat proteins"/>
    <property type="match status" value="1"/>
</dbReference>
<dbReference type="PANTHER" id="PTHR43378:SF2">
    <property type="entry name" value="UDP-3-O-ACYLGLUCOSAMINE N-ACYLTRANSFERASE 1, MITOCHONDRIAL-RELATED"/>
    <property type="match status" value="1"/>
</dbReference>
<dbReference type="PANTHER" id="PTHR43378">
    <property type="entry name" value="UDP-3-O-ACYLGLUCOSAMINE N-ACYLTRANSFERASE"/>
    <property type="match status" value="1"/>
</dbReference>
<keyword evidence="7" id="KW-1185">Reference proteome</keyword>
<evidence type="ECO:0000313" key="6">
    <source>
        <dbReference type="EMBL" id="TBN47058.1"/>
    </source>
</evidence>
<keyword evidence="2" id="KW-0441">Lipid A biosynthesis</keyword>
<dbReference type="InterPro" id="IPR007691">
    <property type="entry name" value="LpxD"/>
</dbReference>
<evidence type="ECO:0000256" key="2">
    <source>
        <dbReference type="ARBA" id="ARBA00022556"/>
    </source>
</evidence>
<dbReference type="SUPFAM" id="SSF51161">
    <property type="entry name" value="Trimeric LpxA-like enzymes"/>
    <property type="match status" value="1"/>
</dbReference>
<keyword evidence="1" id="KW-0444">Lipid biosynthesis</keyword>
<protein>
    <recommendedName>
        <fullName evidence="8">UDP-3-O-(3-hydroxymyristoyl)glucosamine N-acyltransferase</fullName>
    </recommendedName>
</protein>
<dbReference type="EMBL" id="SIUB01000012">
    <property type="protein sequence ID" value="TBN47058.1"/>
    <property type="molecule type" value="Genomic_DNA"/>
</dbReference>
<keyword evidence="4" id="KW-0443">Lipid metabolism</keyword>
<evidence type="ECO:0000313" key="7">
    <source>
        <dbReference type="Proteomes" id="UP000291613"/>
    </source>
</evidence>
<name>A0A4Q9G8T2_9HYPH</name>